<evidence type="ECO:0000256" key="11">
    <source>
        <dbReference type="ARBA" id="ARBA00048336"/>
    </source>
</evidence>
<feature type="domain" description="Tyrosine specific protein phosphatases" evidence="16">
    <location>
        <begin position="79"/>
        <end position="144"/>
    </location>
</feature>
<dbReference type="PROSITE" id="PS00383">
    <property type="entry name" value="TYR_PHOSPHATASE_1"/>
    <property type="match status" value="1"/>
</dbReference>
<dbReference type="PANTHER" id="PTHR23339">
    <property type="entry name" value="TYROSINE SPECIFIC PROTEIN PHOSPHATASE AND DUAL SPECIFICITY PROTEIN PHOSPHATASE"/>
    <property type="match status" value="1"/>
</dbReference>
<comment type="catalytic activity">
    <reaction evidence="11">
        <text>O-phospho-L-threonyl-[protein] + H2O = L-threonyl-[protein] + phosphate</text>
        <dbReference type="Rhea" id="RHEA:47004"/>
        <dbReference type="Rhea" id="RHEA-COMP:11060"/>
        <dbReference type="Rhea" id="RHEA-COMP:11605"/>
        <dbReference type="ChEBI" id="CHEBI:15377"/>
        <dbReference type="ChEBI" id="CHEBI:30013"/>
        <dbReference type="ChEBI" id="CHEBI:43474"/>
        <dbReference type="ChEBI" id="CHEBI:61977"/>
        <dbReference type="EC" id="3.1.3.16"/>
    </reaction>
</comment>
<dbReference type="InterPro" id="IPR020422">
    <property type="entry name" value="TYR_PHOSPHATASE_DUAL_dom"/>
</dbReference>
<dbReference type="InterPro" id="IPR003595">
    <property type="entry name" value="Tyr_Pase_cat"/>
</dbReference>
<dbReference type="CDD" id="cd14504">
    <property type="entry name" value="DUSP23"/>
    <property type="match status" value="1"/>
</dbReference>
<evidence type="ECO:0000313" key="18">
    <source>
        <dbReference type="Proteomes" id="UP001566132"/>
    </source>
</evidence>
<comment type="catalytic activity">
    <reaction evidence="10">
        <text>O-phospho-L-seryl-[protein] + H2O = L-seryl-[protein] + phosphate</text>
        <dbReference type="Rhea" id="RHEA:20629"/>
        <dbReference type="Rhea" id="RHEA-COMP:9863"/>
        <dbReference type="Rhea" id="RHEA-COMP:11604"/>
        <dbReference type="ChEBI" id="CHEBI:15377"/>
        <dbReference type="ChEBI" id="CHEBI:29999"/>
        <dbReference type="ChEBI" id="CHEBI:43474"/>
        <dbReference type="ChEBI" id="CHEBI:83421"/>
        <dbReference type="EC" id="3.1.3.16"/>
    </reaction>
</comment>
<dbReference type="FunFam" id="3.90.190.10:FF:000063">
    <property type="entry name" value="Dual specificity phosphatase 23"/>
    <property type="match status" value="1"/>
</dbReference>
<evidence type="ECO:0000256" key="8">
    <source>
        <dbReference type="ARBA" id="ARBA00022912"/>
    </source>
</evidence>
<reference evidence="17 18" key="1">
    <citation type="submission" date="2024-05" db="EMBL/GenBank/DDBJ databases">
        <title>Genetic variation in Jamaican populations of the coffee berry borer (Hypothenemus hampei).</title>
        <authorList>
            <person name="Errbii M."/>
            <person name="Myrie A."/>
        </authorList>
    </citation>
    <scope>NUCLEOTIDE SEQUENCE [LARGE SCALE GENOMIC DNA]</scope>
    <source>
        <strain evidence="17">JA-Hopewell-2020-01-JO</strain>
        <tissue evidence="17">Whole body</tissue>
    </source>
</reference>
<comment type="similarity">
    <text evidence="3">Belongs to the protein-tyrosine phosphatase family. Non-receptor class dual specificity subfamily.</text>
</comment>
<evidence type="ECO:0000256" key="1">
    <source>
        <dbReference type="ARBA" id="ARBA00004123"/>
    </source>
</evidence>
<evidence type="ECO:0000256" key="12">
    <source>
        <dbReference type="ARBA" id="ARBA00053915"/>
    </source>
</evidence>
<evidence type="ECO:0000256" key="2">
    <source>
        <dbReference type="ARBA" id="ARBA00004514"/>
    </source>
</evidence>
<dbReference type="GO" id="GO:0005634">
    <property type="term" value="C:nucleus"/>
    <property type="evidence" value="ECO:0007669"/>
    <property type="project" value="UniProtKB-SubCell"/>
</dbReference>
<gene>
    <name evidence="17" type="ORF">ABEB36_002069</name>
</gene>
<evidence type="ECO:0000256" key="9">
    <source>
        <dbReference type="ARBA" id="ARBA00023242"/>
    </source>
</evidence>
<dbReference type="PROSITE" id="PS50054">
    <property type="entry name" value="TYR_PHOSPHATASE_DUAL"/>
    <property type="match status" value="1"/>
</dbReference>
<keyword evidence="9" id="KW-0539">Nucleus</keyword>
<organism evidence="17 18">
    <name type="scientific">Hypothenemus hampei</name>
    <name type="common">Coffee berry borer</name>
    <dbReference type="NCBI Taxonomy" id="57062"/>
    <lineage>
        <taxon>Eukaryota</taxon>
        <taxon>Metazoa</taxon>
        <taxon>Ecdysozoa</taxon>
        <taxon>Arthropoda</taxon>
        <taxon>Hexapoda</taxon>
        <taxon>Insecta</taxon>
        <taxon>Pterygota</taxon>
        <taxon>Neoptera</taxon>
        <taxon>Endopterygota</taxon>
        <taxon>Coleoptera</taxon>
        <taxon>Polyphaga</taxon>
        <taxon>Cucujiformia</taxon>
        <taxon>Curculionidae</taxon>
        <taxon>Scolytinae</taxon>
        <taxon>Hypothenemus</taxon>
    </lineage>
</organism>
<protein>
    <recommendedName>
        <fullName evidence="13">Dual specificity protein phosphatase 23</fullName>
        <ecNumber evidence="5">3.1.3.16</ecNumber>
        <ecNumber evidence="4">3.1.3.48</ecNumber>
    </recommendedName>
    <alternativeName>
        <fullName evidence="14">Low molecular mass dual specificity phosphatase 3</fullName>
    </alternativeName>
</protein>
<dbReference type="SUPFAM" id="SSF52799">
    <property type="entry name" value="(Phosphotyrosine protein) phosphatases II"/>
    <property type="match status" value="1"/>
</dbReference>
<evidence type="ECO:0000256" key="7">
    <source>
        <dbReference type="ARBA" id="ARBA00022801"/>
    </source>
</evidence>
<evidence type="ECO:0000256" key="6">
    <source>
        <dbReference type="ARBA" id="ARBA00022490"/>
    </source>
</evidence>
<dbReference type="Proteomes" id="UP001566132">
    <property type="component" value="Unassembled WGS sequence"/>
</dbReference>
<dbReference type="EC" id="3.1.3.16" evidence="5"/>
<dbReference type="PROSITE" id="PS50056">
    <property type="entry name" value="TYR_PHOSPHATASE_2"/>
    <property type="match status" value="1"/>
</dbReference>
<keyword evidence="6" id="KW-0963">Cytoplasm</keyword>
<proteinExistence type="inferred from homology"/>
<dbReference type="Gene3D" id="3.90.190.10">
    <property type="entry name" value="Protein tyrosine phosphatase superfamily"/>
    <property type="match status" value="1"/>
</dbReference>
<dbReference type="GO" id="GO:0005829">
    <property type="term" value="C:cytosol"/>
    <property type="evidence" value="ECO:0007669"/>
    <property type="project" value="UniProtKB-SubCell"/>
</dbReference>
<evidence type="ECO:0000256" key="4">
    <source>
        <dbReference type="ARBA" id="ARBA00013064"/>
    </source>
</evidence>
<evidence type="ECO:0000313" key="17">
    <source>
        <dbReference type="EMBL" id="KAL1512484.1"/>
    </source>
</evidence>
<keyword evidence="7" id="KW-0378">Hydrolase</keyword>
<dbReference type="InterPro" id="IPR016130">
    <property type="entry name" value="Tyr_Pase_AS"/>
</dbReference>
<evidence type="ECO:0000256" key="3">
    <source>
        <dbReference type="ARBA" id="ARBA00008601"/>
    </source>
</evidence>
<feature type="domain" description="Tyrosine-protein phosphatase" evidence="15">
    <location>
        <begin position="11"/>
        <end position="158"/>
    </location>
</feature>
<evidence type="ECO:0000259" key="15">
    <source>
        <dbReference type="PROSITE" id="PS50054"/>
    </source>
</evidence>
<comment type="subcellular location">
    <subcellularLocation>
        <location evidence="2">Cytoplasm</location>
        <location evidence="2">Cytosol</location>
    </subcellularLocation>
    <subcellularLocation>
        <location evidence="1">Nucleus</location>
    </subcellularLocation>
</comment>
<dbReference type="SMART" id="SM00404">
    <property type="entry name" value="PTPc_motif"/>
    <property type="match status" value="1"/>
</dbReference>
<evidence type="ECO:0000256" key="13">
    <source>
        <dbReference type="ARBA" id="ARBA00068789"/>
    </source>
</evidence>
<dbReference type="EMBL" id="JBDJPC010000002">
    <property type="protein sequence ID" value="KAL1512484.1"/>
    <property type="molecule type" value="Genomic_DNA"/>
</dbReference>
<keyword evidence="8" id="KW-0904">Protein phosphatase</keyword>
<dbReference type="AlphaFoldDB" id="A0ABD1F4G6"/>
<dbReference type="SMART" id="SM00195">
    <property type="entry name" value="DSPc"/>
    <property type="match status" value="1"/>
</dbReference>
<comment type="caution">
    <text evidence="17">The sequence shown here is derived from an EMBL/GenBank/DDBJ whole genome shotgun (WGS) entry which is preliminary data.</text>
</comment>
<evidence type="ECO:0000256" key="5">
    <source>
        <dbReference type="ARBA" id="ARBA00013081"/>
    </source>
</evidence>
<keyword evidence="18" id="KW-1185">Reference proteome</keyword>
<comment type="function">
    <text evidence="12">Protein phosphatase that mediates dephosphorylation of proteins phosphorylated on Tyr and Ser/Thr residues. In vitro, it can dephosphorylate p44-ERK1 (MAPK3) but not p54 SAPK-beta (MAPK10) in vitro. Able to enhance activation of JNK and p38 (MAPK14).</text>
</comment>
<dbReference type="GO" id="GO:0004722">
    <property type="term" value="F:protein serine/threonine phosphatase activity"/>
    <property type="evidence" value="ECO:0007669"/>
    <property type="project" value="UniProtKB-EC"/>
</dbReference>
<dbReference type="InterPro" id="IPR050561">
    <property type="entry name" value="PTP"/>
</dbReference>
<dbReference type="GO" id="GO:0004725">
    <property type="term" value="F:protein tyrosine phosphatase activity"/>
    <property type="evidence" value="ECO:0007669"/>
    <property type="project" value="UniProtKB-EC"/>
</dbReference>
<dbReference type="InterPro" id="IPR000387">
    <property type="entry name" value="Tyr_Pase_dom"/>
</dbReference>
<evidence type="ECO:0000256" key="10">
    <source>
        <dbReference type="ARBA" id="ARBA00047761"/>
    </source>
</evidence>
<evidence type="ECO:0000259" key="16">
    <source>
        <dbReference type="PROSITE" id="PS50056"/>
    </source>
</evidence>
<dbReference type="EC" id="3.1.3.48" evidence="4"/>
<sequence>MNKETYEAPWNFSWIIPGILAGSSYPQTISNLHFLKEEGISHLVTLSPDHIPPNTNFPGIKWTYIPIEEFKAPTLDDMNTFIELCTSSRDENKAIAVHCRAGWGRTGTMVAIYFVKFLNMSPDSAITKIRMMRPWSVETYEQEKAVALFRDYLRSDKK</sequence>
<evidence type="ECO:0000256" key="14">
    <source>
        <dbReference type="ARBA" id="ARBA00081937"/>
    </source>
</evidence>
<dbReference type="InterPro" id="IPR057023">
    <property type="entry name" value="PTP-SAK"/>
</dbReference>
<accession>A0ABD1F4G6</accession>
<dbReference type="Pfam" id="PF22784">
    <property type="entry name" value="PTP-SAK"/>
    <property type="match status" value="1"/>
</dbReference>
<name>A0ABD1F4G6_HYPHA</name>
<dbReference type="InterPro" id="IPR029021">
    <property type="entry name" value="Prot-tyrosine_phosphatase-like"/>
</dbReference>